<evidence type="ECO:0000256" key="8">
    <source>
        <dbReference type="SAM" id="MobiDB-lite"/>
    </source>
</evidence>
<dbReference type="PANTHER" id="PTHR22950:SF692">
    <property type="entry name" value="TRANSMEMBRANE AMINO ACID TRANSPORTER FAMILY PROTEIN"/>
    <property type="match status" value="1"/>
</dbReference>
<evidence type="ECO:0000256" key="2">
    <source>
        <dbReference type="ARBA" id="ARBA00008066"/>
    </source>
</evidence>
<dbReference type="EMBL" id="LUEZ02000010">
    <property type="protein sequence ID" value="RDB29207.1"/>
    <property type="molecule type" value="Genomic_DNA"/>
</dbReference>
<feature type="transmembrane region" description="Helical" evidence="9">
    <location>
        <begin position="570"/>
        <end position="593"/>
    </location>
</feature>
<feature type="region of interest" description="Disordered" evidence="8">
    <location>
        <begin position="37"/>
        <end position="76"/>
    </location>
</feature>
<reference evidence="11" key="1">
    <citation type="submission" date="2018-04" db="EMBL/GenBank/DDBJ databases">
        <title>Whole genome sequencing of Hypsizygus marmoreus.</title>
        <authorList>
            <person name="Choi I.-G."/>
            <person name="Min B."/>
            <person name="Kim J.-G."/>
            <person name="Kim S."/>
            <person name="Oh Y.-L."/>
            <person name="Kong W.-S."/>
            <person name="Park H."/>
            <person name="Jeong J."/>
            <person name="Song E.-S."/>
        </authorList>
    </citation>
    <scope>NUCLEOTIDE SEQUENCE [LARGE SCALE GENOMIC DNA]</scope>
    <source>
        <strain evidence="11">51987-8</strain>
    </source>
</reference>
<evidence type="ECO:0000256" key="3">
    <source>
        <dbReference type="ARBA" id="ARBA00022448"/>
    </source>
</evidence>
<organism evidence="11 12">
    <name type="scientific">Hypsizygus marmoreus</name>
    <name type="common">White beech mushroom</name>
    <name type="synonym">Agaricus marmoreus</name>
    <dbReference type="NCBI Taxonomy" id="39966"/>
    <lineage>
        <taxon>Eukaryota</taxon>
        <taxon>Fungi</taxon>
        <taxon>Dikarya</taxon>
        <taxon>Basidiomycota</taxon>
        <taxon>Agaricomycotina</taxon>
        <taxon>Agaricomycetes</taxon>
        <taxon>Agaricomycetidae</taxon>
        <taxon>Agaricales</taxon>
        <taxon>Tricholomatineae</taxon>
        <taxon>Lyophyllaceae</taxon>
        <taxon>Hypsizygus</taxon>
    </lineage>
</organism>
<evidence type="ECO:0000256" key="1">
    <source>
        <dbReference type="ARBA" id="ARBA00004141"/>
    </source>
</evidence>
<feature type="transmembrane region" description="Helical" evidence="9">
    <location>
        <begin position="196"/>
        <end position="217"/>
    </location>
</feature>
<feature type="transmembrane region" description="Helical" evidence="9">
    <location>
        <begin position="405"/>
        <end position="428"/>
    </location>
</feature>
<dbReference type="GO" id="GO:0005774">
    <property type="term" value="C:vacuolar membrane"/>
    <property type="evidence" value="ECO:0007669"/>
    <property type="project" value="TreeGrafter"/>
</dbReference>
<dbReference type="InParanoid" id="A0A369K8M3"/>
<feature type="transmembrane region" description="Helical" evidence="9">
    <location>
        <begin position="372"/>
        <end position="393"/>
    </location>
</feature>
<evidence type="ECO:0000256" key="9">
    <source>
        <dbReference type="SAM" id="Phobius"/>
    </source>
</evidence>
<feature type="transmembrane region" description="Helical" evidence="9">
    <location>
        <begin position="540"/>
        <end position="558"/>
    </location>
</feature>
<feature type="transmembrane region" description="Helical" evidence="9">
    <location>
        <begin position="329"/>
        <end position="348"/>
    </location>
</feature>
<keyword evidence="6 9" id="KW-1133">Transmembrane helix</keyword>
<keyword evidence="4 9" id="KW-0812">Transmembrane</keyword>
<evidence type="ECO:0000256" key="7">
    <source>
        <dbReference type="ARBA" id="ARBA00023136"/>
    </source>
</evidence>
<comment type="caution">
    <text evidence="11">The sequence shown here is derived from an EMBL/GenBank/DDBJ whole genome shotgun (WGS) entry which is preliminary data.</text>
</comment>
<keyword evidence="5" id="KW-0029">Amino-acid transport</keyword>
<sequence length="594" mass="64876">MASLPTTFPIGSVPTSQSVRDAIASYRRAQYFVAGSTVTASDTDTFSDDEEEGRRSPSILEEFEELSDDERTPRPQDDFAEQFEWDEEVEYLDRPQVHTQLPHTNRERERQLLAARKAAAPAREHTPLLRKAISFTTTPHPRRQSTPSGVIRPLVFPTSGQHSLAPPIYVRRRLSASSAKSGKYEHGGKSTFGQTLFNSTAILLGIGMLSEPLAFAYSGWMAGTALVISYGFISCYTAKILARIILTDPRLRSYADIGRKAFGPASTSFIGIMFCLELFAVSVILVTLYADSLHTLIPRYSTTTYKLWGLLLLIPTVFLPLPLLSYTSILGIVSSVLIIFVVFIDGLSKPDTPGSIWSAASTSIKVENWNNLGIAFGLFMAGFSGHAVIPSLARDMIDPSQFDKMINWAFIVATMLYTLIGYAGYMMFGTDVSEEISINLLTTPGYNPVLNKIALWMLVISPLSKFALTTQPLNATIEILIGVDIPIPTPEDMVSKSNGLTISPRGSHVPLKRFFAIFQRVTVTVLSVLVSIMVPDFSSLMAFLGSFSAFMLCVIGPISAKVALAGHCGIFDGIVVAMGIMMALWGTVAAFLAV</sequence>
<name>A0A369K8M3_HYPMA</name>
<dbReference type="Pfam" id="PF01490">
    <property type="entry name" value="Aa_trans"/>
    <property type="match status" value="1"/>
</dbReference>
<keyword evidence="12" id="KW-1185">Reference proteome</keyword>
<keyword evidence="7 9" id="KW-0472">Membrane</keyword>
<dbReference type="AlphaFoldDB" id="A0A369K8M3"/>
<feature type="transmembrane region" description="Helical" evidence="9">
    <location>
        <begin position="223"/>
        <end position="246"/>
    </location>
</feature>
<evidence type="ECO:0000256" key="5">
    <source>
        <dbReference type="ARBA" id="ARBA00022970"/>
    </source>
</evidence>
<evidence type="ECO:0000256" key="6">
    <source>
        <dbReference type="ARBA" id="ARBA00022989"/>
    </source>
</evidence>
<accession>A0A369K8M3</accession>
<proteinExistence type="inferred from homology"/>
<protein>
    <submittedName>
        <fullName evidence="11">Vacuolar amino acid transporter 1</fullName>
    </submittedName>
</protein>
<dbReference type="STRING" id="39966.A0A369K8M3"/>
<evidence type="ECO:0000313" key="12">
    <source>
        <dbReference type="Proteomes" id="UP000076154"/>
    </source>
</evidence>
<dbReference type="PANTHER" id="PTHR22950">
    <property type="entry name" value="AMINO ACID TRANSPORTER"/>
    <property type="match status" value="1"/>
</dbReference>
<dbReference type="InterPro" id="IPR013057">
    <property type="entry name" value="AA_transpt_TM"/>
</dbReference>
<keyword evidence="3" id="KW-0813">Transport</keyword>
<feature type="transmembrane region" description="Helical" evidence="9">
    <location>
        <begin position="514"/>
        <end position="534"/>
    </location>
</feature>
<comment type="similarity">
    <text evidence="2">Belongs to the amino acid/polyamine transporter 2 family.</text>
</comment>
<evidence type="ECO:0000313" key="11">
    <source>
        <dbReference type="EMBL" id="RDB29207.1"/>
    </source>
</evidence>
<gene>
    <name evidence="11" type="primary">AVT1</name>
    <name evidence="11" type="ORF">Hypma_015346</name>
</gene>
<dbReference type="GO" id="GO:0015179">
    <property type="term" value="F:L-amino acid transmembrane transporter activity"/>
    <property type="evidence" value="ECO:0007669"/>
    <property type="project" value="TreeGrafter"/>
</dbReference>
<feature type="transmembrane region" description="Helical" evidence="9">
    <location>
        <begin position="267"/>
        <end position="290"/>
    </location>
</feature>
<dbReference type="Proteomes" id="UP000076154">
    <property type="component" value="Unassembled WGS sequence"/>
</dbReference>
<comment type="subcellular location">
    <subcellularLocation>
        <location evidence="1">Membrane</location>
        <topology evidence="1">Multi-pass membrane protein</topology>
    </subcellularLocation>
</comment>
<feature type="domain" description="Amino acid transporter transmembrane" evidence="10">
    <location>
        <begin position="189"/>
        <end position="589"/>
    </location>
</feature>
<evidence type="ECO:0000259" key="10">
    <source>
        <dbReference type="Pfam" id="PF01490"/>
    </source>
</evidence>
<dbReference type="OrthoDB" id="655540at2759"/>
<evidence type="ECO:0000256" key="4">
    <source>
        <dbReference type="ARBA" id="ARBA00022692"/>
    </source>
</evidence>